<dbReference type="EMBL" id="CM004473">
    <property type="protein sequence ID" value="OCT82095.1"/>
    <property type="molecule type" value="Genomic_DNA"/>
</dbReference>
<accession>A0A974D0T5</accession>
<feature type="region of interest" description="Disordered" evidence="1">
    <location>
        <begin position="1"/>
        <end position="25"/>
    </location>
</feature>
<feature type="compositionally biased region" description="Low complexity" evidence="1">
    <location>
        <begin position="7"/>
        <end position="25"/>
    </location>
</feature>
<reference evidence="3" key="1">
    <citation type="journal article" date="2016" name="Nature">
        <title>Genome evolution in the allotetraploid frog Xenopus laevis.</title>
        <authorList>
            <person name="Session A.M."/>
            <person name="Uno Y."/>
            <person name="Kwon T."/>
            <person name="Chapman J.A."/>
            <person name="Toyoda A."/>
            <person name="Takahashi S."/>
            <person name="Fukui A."/>
            <person name="Hikosaka A."/>
            <person name="Suzuki A."/>
            <person name="Kondo M."/>
            <person name="van Heeringen S.J."/>
            <person name="Quigley I."/>
            <person name="Heinz S."/>
            <person name="Ogino H."/>
            <person name="Ochi H."/>
            <person name="Hellsten U."/>
            <person name="Lyons J.B."/>
            <person name="Simakov O."/>
            <person name="Putnam N."/>
            <person name="Stites J."/>
            <person name="Kuroki Y."/>
            <person name="Tanaka T."/>
            <person name="Michiue T."/>
            <person name="Watanabe M."/>
            <person name="Bogdanovic O."/>
            <person name="Lister R."/>
            <person name="Georgiou G."/>
            <person name="Paranjpe S.S."/>
            <person name="van Kruijsbergen I."/>
            <person name="Shu S."/>
            <person name="Carlson J."/>
            <person name="Kinoshita T."/>
            <person name="Ohta Y."/>
            <person name="Mawaribuchi S."/>
            <person name="Jenkins J."/>
            <person name="Grimwood J."/>
            <person name="Schmutz J."/>
            <person name="Mitros T."/>
            <person name="Mozaffari S.V."/>
            <person name="Suzuki Y."/>
            <person name="Haramoto Y."/>
            <person name="Yamamoto T.S."/>
            <person name="Takagi C."/>
            <person name="Heald R."/>
            <person name="Miller K."/>
            <person name="Haudenschild C."/>
            <person name="Kitzman J."/>
            <person name="Nakayama T."/>
            <person name="Izutsu Y."/>
            <person name="Robert J."/>
            <person name="Fortriede J."/>
            <person name="Burns K."/>
            <person name="Lotay V."/>
            <person name="Karimi K."/>
            <person name="Yasuoka Y."/>
            <person name="Dichmann D.S."/>
            <person name="Flajnik M.F."/>
            <person name="Houston D.W."/>
            <person name="Shendure J."/>
            <person name="DuPasquier L."/>
            <person name="Vize P.D."/>
            <person name="Zorn A.M."/>
            <person name="Ito M."/>
            <person name="Marcotte E.M."/>
            <person name="Wallingford J.B."/>
            <person name="Ito Y."/>
            <person name="Asashima M."/>
            <person name="Ueno N."/>
            <person name="Matsuda Y."/>
            <person name="Veenstra G.J."/>
            <person name="Fujiyama A."/>
            <person name="Harland R.M."/>
            <person name="Taira M."/>
            <person name="Rokhsar D.S."/>
        </authorList>
    </citation>
    <scope>NUCLEOTIDE SEQUENCE [LARGE SCALE GENOMIC DNA]</scope>
    <source>
        <strain evidence="3">J</strain>
    </source>
</reference>
<gene>
    <name evidence="2" type="ORF">XELAEV_18024603mg</name>
</gene>
<dbReference type="AlphaFoldDB" id="A0A974D0T5"/>
<sequence length="79" mass="8334">MGFPQNSQSVTGTTPTTSPCTQPRSSSALCQVVNRTHLGASCPLCKGCMREPMGVNPMNSILATKLLTVCLKVATQYMG</sequence>
<evidence type="ECO:0000313" key="3">
    <source>
        <dbReference type="Proteomes" id="UP000694892"/>
    </source>
</evidence>
<evidence type="ECO:0000313" key="2">
    <source>
        <dbReference type="EMBL" id="OCT82095.1"/>
    </source>
</evidence>
<dbReference type="Proteomes" id="UP000694892">
    <property type="component" value="Chromosome 4S"/>
</dbReference>
<proteinExistence type="predicted"/>
<evidence type="ECO:0000256" key="1">
    <source>
        <dbReference type="SAM" id="MobiDB-lite"/>
    </source>
</evidence>
<organism evidence="2 3">
    <name type="scientific">Xenopus laevis</name>
    <name type="common">African clawed frog</name>
    <dbReference type="NCBI Taxonomy" id="8355"/>
    <lineage>
        <taxon>Eukaryota</taxon>
        <taxon>Metazoa</taxon>
        <taxon>Chordata</taxon>
        <taxon>Craniata</taxon>
        <taxon>Vertebrata</taxon>
        <taxon>Euteleostomi</taxon>
        <taxon>Amphibia</taxon>
        <taxon>Batrachia</taxon>
        <taxon>Anura</taxon>
        <taxon>Pipoidea</taxon>
        <taxon>Pipidae</taxon>
        <taxon>Xenopodinae</taxon>
        <taxon>Xenopus</taxon>
        <taxon>Xenopus</taxon>
    </lineage>
</organism>
<name>A0A974D0T5_XENLA</name>
<protein>
    <submittedName>
        <fullName evidence="2">Uncharacterized protein</fullName>
    </submittedName>
</protein>